<feature type="coiled-coil region" evidence="1">
    <location>
        <begin position="718"/>
        <end position="752"/>
    </location>
</feature>
<feature type="region of interest" description="Disordered" evidence="2">
    <location>
        <begin position="895"/>
        <end position="941"/>
    </location>
</feature>
<evidence type="ECO:0000256" key="2">
    <source>
        <dbReference type="SAM" id="MobiDB-lite"/>
    </source>
</evidence>
<evidence type="ECO:0000313" key="4">
    <source>
        <dbReference type="Proteomes" id="UP000654075"/>
    </source>
</evidence>
<dbReference type="EMBL" id="CAJNNV010025926">
    <property type="protein sequence ID" value="CAE8616643.1"/>
    <property type="molecule type" value="Genomic_DNA"/>
</dbReference>
<dbReference type="Gene3D" id="1.20.5.170">
    <property type="match status" value="1"/>
</dbReference>
<dbReference type="Proteomes" id="UP000654075">
    <property type="component" value="Unassembled WGS sequence"/>
</dbReference>
<reference evidence="3" key="1">
    <citation type="submission" date="2021-02" db="EMBL/GenBank/DDBJ databases">
        <authorList>
            <person name="Dougan E. K."/>
            <person name="Rhodes N."/>
            <person name="Thang M."/>
            <person name="Chan C."/>
        </authorList>
    </citation>
    <scope>NUCLEOTIDE SEQUENCE</scope>
</reference>
<feature type="coiled-coil region" evidence="1">
    <location>
        <begin position="179"/>
        <end position="234"/>
    </location>
</feature>
<organism evidence="3 4">
    <name type="scientific">Polarella glacialis</name>
    <name type="common">Dinoflagellate</name>
    <dbReference type="NCBI Taxonomy" id="89957"/>
    <lineage>
        <taxon>Eukaryota</taxon>
        <taxon>Sar</taxon>
        <taxon>Alveolata</taxon>
        <taxon>Dinophyceae</taxon>
        <taxon>Suessiales</taxon>
        <taxon>Suessiaceae</taxon>
        <taxon>Polarella</taxon>
    </lineage>
</organism>
<keyword evidence="4" id="KW-1185">Reference proteome</keyword>
<feature type="coiled-coil region" evidence="1">
    <location>
        <begin position="529"/>
        <end position="563"/>
    </location>
</feature>
<comment type="caution">
    <text evidence="3">The sequence shown here is derived from an EMBL/GenBank/DDBJ whole genome shotgun (WGS) entry which is preliminary data.</text>
</comment>
<gene>
    <name evidence="3" type="ORF">PGLA1383_LOCUS34318</name>
</gene>
<dbReference type="AlphaFoldDB" id="A0A813FSZ1"/>
<protein>
    <submittedName>
        <fullName evidence="3">Uncharacterized protein</fullName>
    </submittedName>
</protein>
<evidence type="ECO:0000313" key="3">
    <source>
        <dbReference type="EMBL" id="CAE8616643.1"/>
    </source>
</evidence>
<feature type="coiled-coil region" evidence="1">
    <location>
        <begin position="340"/>
        <end position="388"/>
    </location>
</feature>
<sequence length="941" mass="106815">MAMGLRLQSLVKQAITGIDRPELDAGGKKAKRGVTTDIIRHTAHKYTGGRSDLIPEEIDDPELVIRALVRKLHGEASLFEKQRDIADSKASTFQRSLDLSKEENETNQEAMQKLTKELKVAQRELVGYQSKIAYLGERWEKLTGQLNEELDQNSEPAAKLYKGELRVARSEVFGSNLKVISLQKEIAVLRQNIIETEARCQIVETELVRTRLKDEEILQENIQVEQKVNNLKKDMITYHKTAKDREEDAKVAEKKEKETKVKLTEETRRAFASDKVASDMTRVVSITQMEIRAVGEKAREAAENSQFLEDSVVYWKGRLTQANASLFKEAARHEVSKSQTKRIERRVERLLKENQSLEQERDEFRTRARLVERETIGQEKRAKEAENQAKELTTTMVTGTEMLVKTEVELQAWKDKHAEVAAEIEIHKVDVKEYKELAALWRAREETCQKEVLQWKAEVSEFKAEVFTANRVNRLTKAKLAETEKAATAAGVNLADVSKALQITGVINATEKQKVEERDDVIVGLKEKIESLQDALRIDRIERTKAEEDLANVTELLRDSKERGRVYCVERDRSRSQFAKEEEQVAALVPHVEELSKNIGTEEIKVKEGLKRELALKEEIVKLQVKVKEVSHKADLFEDELGKVTQDRHVIHEEAVELRGSIRGKVLAVRSVREKLDVQVADVAGLKDAHAVLFQNLLESRAQHAAADAEVERLAPELKKTQRRLKDSEKQAVDLQNDIKSLEQKLGDYSLDVYAQKVKAKTLVGDLKQNRVQLHTVEAEVVFTKSSVGVLCNDVADFQAKLRQEHSITAALEGEIQQWQAKLEASQFEVSEVKDTHWRVVQDLEVSQKRQKDFEAAAKKSNTELRAMKKVTKLHEDEIVELTANVESLTEQLIEATKEKGTEDVKKHKHRHSRKSDAQRMSGASPQSRGSRGSGASPASP</sequence>
<name>A0A813FSZ1_POLGL</name>
<keyword evidence="1" id="KW-0175">Coiled coil</keyword>
<evidence type="ECO:0000256" key="1">
    <source>
        <dbReference type="SAM" id="Coils"/>
    </source>
</evidence>
<proteinExistence type="predicted"/>
<feature type="coiled-coil region" evidence="1">
    <location>
        <begin position="97"/>
        <end position="131"/>
    </location>
</feature>
<feature type="compositionally biased region" description="Low complexity" evidence="2">
    <location>
        <begin position="922"/>
        <end position="941"/>
    </location>
</feature>
<feature type="compositionally biased region" description="Basic and acidic residues" evidence="2">
    <location>
        <begin position="896"/>
        <end position="906"/>
    </location>
</feature>
<accession>A0A813FSZ1</accession>